<dbReference type="PANTHER" id="PTHR13693:SF102">
    <property type="entry name" value="2-AMINO-3-KETOBUTYRATE COENZYME A LIGASE, MITOCHONDRIAL"/>
    <property type="match status" value="1"/>
</dbReference>
<evidence type="ECO:0000256" key="1">
    <source>
        <dbReference type="ARBA" id="ARBA00001933"/>
    </source>
</evidence>
<evidence type="ECO:0000256" key="2">
    <source>
        <dbReference type="ARBA" id="ARBA00008392"/>
    </source>
</evidence>
<comment type="pathway">
    <text evidence="6">Porphyrin-containing compound metabolism; protoporphyrin-IX biosynthesis; 5-aminolevulinate from glycine: step 1/1.</text>
</comment>
<keyword evidence="6" id="KW-0350">Heme biosynthesis</keyword>
<organism evidence="8">
    <name type="scientific">Menopon gallinae</name>
    <name type="common">poultry shaft louse</name>
    <dbReference type="NCBI Taxonomy" id="328185"/>
    <lineage>
        <taxon>Eukaryota</taxon>
        <taxon>Metazoa</taxon>
        <taxon>Ecdysozoa</taxon>
        <taxon>Arthropoda</taxon>
        <taxon>Hexapoda</taxon>
        <taxon>Insecta</taxon>
        <taxon>Pterygota</taxon>
        <taxon>Neoptera</taxon>
        <taxon>Paraneoptera</taxon>
        <taxon>Psocodea</taxon>
        <taxon>Troctomorpha</taxon>
        <taxon>Phthiraptera</taxon>
        <taxon>Amblycera</taxon>
        <taxon>Menoponidae</taxon>
        <taxon>Menopon</taxon>
    </lineage>
</organism>
<dbReference type="AlphaFoldDB" id="A0AAW2I0H8"/>
<dbReference type="GO" id="GO:0006782">
    <property type="term" value="P:protoporphyrinogen IX biosynthetic process"/>
    <property type="evidence" value="ECO:0007669"/>
    <property type="project" value="UniProtKB-UniRule"/>
</dbReference>
<gene>
    <name evidence="8" type="ORF">PYX00_003495</name>
</gene>
<feature type="domain" description="Aminotransferase class I/classII large" evidence="7">
    <location>
        <begin position="128"/>
        <end position="472"/>
    </location>
</feature>
<comment type="caution">
    <text evidence="8">The sequence shown here is derived from an EMBL/GenBank/DDBJ whole genome shotgun (WGS) entry which is preliminary data.</text>
</comment>
<dbReference type="GO" id="GO:0003870">
    <property type="term" value="F:5-aminolevulinate synthase activity"/>
    <property type="evidence" value="ECO:0007669"/>
    <property type="project" value="UniProtKB-EC"/>
</dbReference>
<evidence type="ECO:0000256" key="4">
    <source>
        <dbReference type="ARBA" id="ARBA00022898"/>
    </source>
</evidence>
<dbReference type="SUPFAM" id="SSF53383">
    <property type="entry name" value="PLP-dependent transferases"/>
    <property type="match status" value="1"/>
</dbReference>
<accession>A0AAW2I0H8</accession>
<dbReference type="InterPro" id="IPR010961">
    <property type="entry name" value="4pyrrol_synth_NH2levulA_synth"/>
</dbReference>
<name>A0AAW2I0H8_9NEOP</name>
<proteinExistence type="inferred from homology"/>
<comment type="catalytic activity">
    <reaction evidence="6">
        <text>succinyl-CoA + glycine + H(+) = 5-aminolevulinate + CO2 + CoA</text>
        <dbReference type="Rhea" id="RHEA:12921"/>
        <dbReference type="ChEBI" id="CHEBI:15378"/>
        <dbReference type="ChEBI" id="CHEBI:16526"/>
        <dbReference type="ChEBI" id="CHEBI:57287"/>
        <dbReference type="ChEBI" id="CHEBI:57292"/>
        <dbReference type="ChEBI" id="CHEBI:57305"/>
        <dbReference type="ChEBI" id="CHEBI:356416"/>
        <dbReference type="EC" id="2.3.1.37"/>
    </reaction>
</comment>
<dbReference type="GO" id="GO:0042541">
    <property type="term" value="P:hemoglobin biosynthetic process"/>
    <property type="evidence" value="ECO:0007669"/>
    <property type="project" value="TreeGrafter"/>
</dbReference>
<evidence type="ECO:0000256" key="5">
    <source>
        <dbReference type="ARBA" id="ARBA00023315"/>
    </source>
</evidence>
<dbReference type="CDD" id="cd06454">
    <property type="entry name" value="KBL_like"/>
    <property type="match status" value="1"/>
</dbReference>
<dbReference type="Pfam" id="PF00155">
    <property type="entry name" value="Aminotran_1_2"/>
    <property type="match status" value="1"/>
</dbReference>
<keyword evidence="4 6" id="KW-0663">Pyridoxal phosphate</keyword>
<dbReference type="GO" id="GO:0005739">
    <property type="term" value="C:mitochondrion"/>
    <property type="evidence" value="ECO:0007669"/>
    <property type="project" value="TreeGrafter"/>
</dbReference>
<dbReference type="InterPro" id="IPR015422">
    <property type="entry name" value="PyrdxlP-dep_Trfase_small"/>
</dbReference>
<dbReference type="PANTHER" id="PTHR13693">
    <property type="entry name" value="CLASS II AMINOTRANSFERASE/8-AMINO-7-OXONONANOATE SYNTHASE"/>
    <property type="match status" value="1"/>
</dbReference>
<comment type="similarity">
    <text evidence="2 6">Belongs to the class-II pyridoxal-phosphate-dependent aminotransferase family.</text>
</comment>
<dbReference type="Gene3D" id="3.40.640.10">
    <property type="entry name" value="Type I PLP-dependent aspartate aminotransferase-like (Major domain)"/>
    <property type="match status" value="1"/>
</dbReference>
<keyword evidence="3 6" id="KW-0808">Transferase</keyword>
<comment type="cofactor">
    <cofactor evidence="1 6">
        <name>pyridoxal 5'-phosphate</name>
        <dbReference type="ChEBI" id="CHEBI:597326"/>
    </cofactor>
</comment>
<dbReference type="EMBL" id="JARGDH010000002">
    <property type="protein sequence ID" value="KAL0275713.1"/>
    <property type="molecule type" value="Genomic_DNA"/>
</dbReference>
<dbReference type="InterPro" id="IPR015424">
    <property type="entry name" value="PyrdxlP-dep_Trfase"/>
</dbReference>
<dbReference type="GO" id="GO:0030170">
    <property type="term" value="F:pyridoxal phosphate binding"/>
    <property type="evidence" value="ECO:0007669"/>
    <property type="project" value="UniProtKB-UniRule"/>
</dbReference>
<dbReference type="EMBL" id="JARGDH010000002">
    <property type="protein sequence ID" value="KAL0275715.1"/>
    <property type="molecule type" value="Genomic_DNA"/>
</dbReference>
<evidence type="ECO:0000313" key="8">
    <source>
        <dbReference type="EMBL" id="KAL0275714.1"/>
    </source>
</evidence>
<dbReference type="GO" id="GO:0048821">
    <property type="term" value="P:erythrocyte development"/>
    <property type="evidence" value="ECO:0007669"/>
    <property type="project" value="TreeGrafter"/>
</dbReference>
<keyword evidence="5 6" id="KW-0012">Acyltransferase</keyword>
<sequence>MHCPFLTRLSSSYIKSYGPALLQTYGKYCPVAGSYFSTASKEPVPEVPVKKCPFLASSNVGRIATEASEACQEDLIPENRKSVFNYEEFFHSQIMKKKRDHSYRIFKKVNRLAENFPAALEYTGKEKPVTVWCSNDYLGMSRHPEVIKAVKKALETHGAGAGGTRNISGNSMYHEGLEQELADLHQKEAGLLFTSCFVANDSTLFTLARALPGCHIFSDAGNHASMIQGIRNSGVPKHIYRHNDVRHLSEMLGTVDSSIPKIVAFETVHSMTGAVCPLDELCRVSHDNGGIVFVDEVHAVGLYGKRGAGIGERDGQLHNMDIISGTLGKAFGNIGGYIAGTKNLVDMIRSYAAGFIFTTSLPPTVLAGARKSVQILKSEEGQELREMHQESVKYLRNKLLEAGLPVEHTPSHIIPVRLGNAEKCTKVSDMLLRDYGHYIQAINYPTVPVGEEKLRLAPTPFHSRAMIDILVDDMVSAFRKLEIPLTGKACTSECSFCRKPLLFEEMESRVRRCAPMDCGLPNCPQLVAAN</sequence>
<dbReference type="InterPro" id="IPR004839">
    <property type="entry name" value="Aminotransferase_I/II_large"/>
</dbReference>
<dbReference type="Gene3D" id="3.90.1150.10">
    <property type="entry name" value="Aspartate Aminotransferase, domain 1"/>
    <property type="match status" value="1"/>
</dbReference>
<dbReference type="EMBL" id="JARGDH010000002">
    <property type="protein sequence ID" value="KAL0275714.1"/>
    <property type="molecule type" value="Genomic_DNA"/>
</dbReference>
<reference evidence="8" key="1">
    <citation type="journal article" date="2024" name="Gigascience">
        <title>Chromosome-level genome of the poultry shaft louse Menopon gallinae provides insight into the host-switching and adaptive evolution of parasitic lice.</title>
        <authorList>
            <person name="Xu Y."/>
            <person name="Ma L."/>
            <person name="Liu S."/>
            <person name="Liang Y."/>
            <person name="Liu Q."/>
            <person name="He Z."/>
            <person name="Tian L."/>
            <person name="Duan Y."/>
            <person name="Cai W."/>
            <person name="Li H."/>
            <person name="Song F."/>
        </authorList>
    </citation>
    <scope>NUCLEOTIDE SEQUENCE</scope>
    <source>
        <strain evidence="8">Cailab_2023a</strain>
    </source>
</reference>
<protein>
    <recommendedName>
        <fullName evidence="6">5-aminolevulinate synthase</fullName>
        <ecNumber evidence="6">2.3.1.37</ecNumber>
    </recommendedName>
    <alternativeName>
        <fullName evidence="6">5-aminolevulinic acid synthase</fullName>
    </alternativeName>
    <alternativeName>
        <fullName evidence="6">Delta-ALA synthase</fullName>
    </alternativeName>
    <alternativeName>
        <fullName evidence="6">Delta-aminolevulinate synthase</fullName>
    </alternativeName>
</protein>
<dbReference type="InterPro" id="IPR015421">
    <property type="entry name" value="PyrdxlP-dep_Trfase_major"/>
</dbReference>
<evidence type="ECO:0000256" key="6">
    <source>
        <dbReference type="RuleBase" id="RU910713"/>
    </source>
</evidence>
<dbReference type="FunFam" id="3.40.640.10:FF:000006">
    <property type="entry name" value="5-aminolevulinate synthase, mitochondrial"/>
    <property type="match status" value="1"/>
</dbReference>
<dbReference type="EC" id="2.3.1.37" evidence="6"/>
<evidence type="ECO:0000259" key="7">
    <source>
        <dbReference type="Pfam" id="PF00155"/>
    </source>
</evidence>
<evidence type="ECO:0000256" key="3">
    <source>
        <dbReference type="ARBA" id="ARBA00022679"/>
    </source>
</evidence>
<dbReference type="NCBIfam" id="TIGR01821">
    <property type="entry name" value="5aminolev_synth"/>
    <property type="match status" value="1"/>
</dbReference>
<dbReference type="InterPro" id="IPR050087">
    <property type="entry name" value="AON_synthase_class-II"/>
</dbReference>